<dbReference type="InterPro" id="IPR051481">
    <property type="entry name" value="BTB-POZ/Galectin-3-binding"/>
</dbReference>
<dbReference type="PROSITE" id="PS51886">
    <property type="entry name" value="TLDC"/>
    <property type="match status" value="1"/>
</dbReference>
<dbReference type="OrthoDB" id="9997739at2759"/>
<dbReference type="PANTHER" id="PTHR24410:SF23">
    <property type="entry name" value="BTB DOMAIN-CONTAINING PROTEIN-RELATED"/>
    <property type="match status" value="1"/>
</dbReference>
<keyword evidence="4" id="KW-1185">Reference proteome</keyword>
<dbReference type="Gene3D" id="3.30.710.10">
    <property type="entry name" value="Potassium Channel Kv1.1, Chain A"/>
    <property type="match status" value="1"/>
</dbReference>
<dbReference type="Pfam" id="PF07534">
    <property type="entry name" value="TLD"/>
    <property type="match status" value="1"/>
</dbReference>
<protein>
    <recommendedName>
        <fullName evidence="5">BTB domain-containing protein</fullName>
    </recommendedName>
</protein>
<dbReference type="AlphaFoldDB" id="A0A397I7B6"/>
<dbReference type="InterPro" id="IPR011333">
    <property type="entry name" value="SKP1/BTB/POZ_sf"/>
</dbReference>
<dbReference type="Pfam" id="PF07707">
    <property type="entry name" value="BACK"/>
    <property type="match status" value="1"/>
</dbReference>
<dbReference type="Gene3D" id="1.25.40.420">
    <property type="match status" value="1"/>
</dbReference>
<dbReference type="PROSITE" id="PS50097">
    <property type="entry name" value="BTB"/>
    <property type="match status" value="1"/>
</dbReference>
<evidence type="ECO:0008006" key="5">
    <source>
        <dbReference type="Google" id="ProtNLM"/>
    </source>
</evidence>
<evidence type="ECO:0000313" key="4">
    <source>
        <dbReference type="Proteomes" id="UP000266861"/>
    </source>
</evidence>
<gene>
    <name evidence="3" type="ORF">Glove_256g109</name>
</gene>
<proteinExistence type="predicted"/>
<comment type="caution">
    <text evidence="3">The sequence shown here is derived from an EMBL/GenBank/DDBJ whole genome shotgun (WGS) entry which is preliminary data.</text>
</comment>
<dbReference type="Pfam" id="PF00651">
    <property type="entry name" value="BTB"/>
    <property type="match status" value="1"/>
</dbReference>
<dbReference type="SMART" id="SM00225">
    <property type="entry name" value="BTB"/>
    <property type="match status" value="1"/>
</dbReference>
<dbReference type="EMBL" id="PQFF01000234">
    <property type="protein sequence ID" value="RHZ71631.1"/>
    <property type="molecule type" value="Genomic_DNA"/>
</dbReference>
<accession>A0A397I7B6</accession>
<organism evidence="3 4">
    <name type="scientific">Diversispora epigaea</name>
    <dbReference type="NCBI Taxonomy" id="1348612"/>
    <lineage>
        <taxon>Eukaryota</taxon>
        <taxon>Fungi</taxon>
        <taxon>Fungi incertae sedis</taxon>
        <taxon>Mucoromycota</taxon>
        <taxon>Glomeromycotina</taxon>
        <taxon>Glomeromycetes</taxon>
        <taxon>Diversisporales</taxon>
        <taxon>Diversisporaceae</taxon>
        <taxon>Diversispora</taxon>
    </lineage>
</organism>
<feature type="domain" description="TLDc" evidence="2">
    <location>
        <begin position="306"/>
        <end position="492"/>
    </location>
</feature>
<dbReference type="InterPro" id="IPR011705">
    <property type="entry name" value="BACK"/>
</dbReference>
<evidence type="ECO:0000259" key="2">
    <source>
        <dbReference type="PROSITE" id="PS51886"/>
    </source>
</evidence>
<dbReference type="InterPro" id="IPR006571">
    <property type="entry name" value="TLDc_dom"/>
</dbReference>
<feature type="domain" description="BTB" evidence="1">
    <location>
        <begin position="23"/>
        <end position="96"/>
    </location>
</feature>
<evidence type="ECO:0000259" key="1">
    <source>
        <dbReference type="PROSITE" id="PS50097"/>
    </source>
</evidence>
<dbReference type="InterPro" id="IPR000210">
    <property type="entry name" value="BTB/POZ_dom"/>
</dbReference>
<dbReference type="Proteomes" id="UP000266861">
    <property type="component" value="Unassembled WGS sequence"/>
</dbReference>
<dbReference type="SUPFAM" id="SSF54695">
    <property type="entry name" value="POZ domain"/>
    <property type="match status" value="1"/>
</dbReference>
<name>A0A397I7B6_9GLOM</name>
<dbReference type="CDD" id="cd18186">
    <property type="entry name" value="BTB_POZ_ZBTB_KLHL-like"/>
    <property type="match status" value="1"/>
</dbReference>
<sequence length="498" mass="57712">MPTHFYDRLSNDLTNLFESGVNCDVLIEVGEETLLSEIYKVHSIILQSRSSYFKKKFDEITKNNDHVETLKLPNISVKVFDVILKYIYGGKISLEKLENSVIFDLLIASNELELDELVGYLQTHLVNNCASWLRIKFAQTYRISYQIKNLKIIRDFCNDIIAKYPNTIFESEHFHSLPEDALISILKRDDLQLEESKIWEFIIQWGKAKNPNLPNSLDKWTNDNFLSLKEILKKCLPHIRFFSFSNEDVVEKIYPYQQLLEHRLFSDITIKSITPTKPISSIVLPPRKILNTALPTRIIPIPFSSNIITDEHALEISSWIDKKEIPYIENNPYEFKLLVRGSRDGFHVKTIYNICNKVSNTVIVLTVEGTGEILGGFNPLEWANNVNRLKQTQGSFVFSLKTANLKNSILSRVVKKFDCAIINYPKHSWLCFGDALGLRHNLKTGKQCHCMKSSAYPKPIRSDEFISPSKFYQEISHEFLFSVEEYEVFKILPRNDLK</sequence>
<evidence type="ECO:0000313" key="3">
    <source>
        <dbReference type="EMBL" id="RHZ71631.1"/>
    </source>
</evidence>
<reference evidence="3 4" key="1">
    <citation type="submission" date="2018-08" db="EMBL/GenBank/DDBJ databases">
        <title>Genome and evolution of the arbuscular mycorrhizal fungus Diversispora epigaea (formerly Glomus versiforme) and its bacterial endosymbionts.</title>
        <authorList>
            <person name="Sun X."/>
            <person name="Fei Z."/>
            <person name="Harrison M."/>
        </authorList>
    </citation>
    <scope>NUCLEOTIDE SEQUENCE [LARGE SCALE GENOMIC DNA]</scope>
    <source>
        <strain evidence="3 4">IT104</strain>
    </source>
</reference>
<dbReference type="PANTHER" id="PTHR24410">
    <property type="entry name" value="HL07962P-RELATED"/>
    <property type="match status" value="1"/>
</dbReference>